<dbReference type="Gene3D" id="1.25.40.20">
    <property type="entry name" value="Ankyrin repeat-containing domain"/>
    <property type="match status" value="1"/>
</dbReference>
<evidence type="ECO:0000259" key="2">
    <source>
        <dbReference type="Pfam" id="PF22939"/>
    </source>
</evidence>
<keyword evidence="1" id="KW-0040">ANK repeat</keyword>
<dbReference type="Pfam" id="PF22939">
    <property type="entry name" value="WHD_GPIID"/>
    <property type="match status" value="1"/>
</dbReference>
<reference evidence="3 4" key="1">
    <citation type="submission" date="2016-07" db="EMBL/GenBank/DDBJ databases">
        <title>Pervasive Adenine N6-methylation of Active Genes in Fungi.</title>
        <authorList>
            <consortium name="DOE Joint Genome Institute"/>
            <person name="Mondo S.J."/>
            <person name="Dannebaum R.O."/>
            <person name="Kuo R.C."/>
            <person name="Labutti K."/>
            <person name="Haridas S."/>
            <person name="Kuo A."/>
            <person name="Salamov A."/>
            <person name="Ahrendt S.R."/>
            <person name="Lipzen A."/>
            <person name="Sullivan W."/>
            <person name="Andreopoulos W.B."/>
            <person name="Clum A."/>
            <person name="Lindquist E."/>
            <person name="Daum C."/>
            <person name="Ramamoorthy G.K."/>
            <person name="Gryganskyi A."/>
            <person name="Culley D."/>
            <person name="Magnuson J.K."/>
            <person name="James T.Y."/>
            <person name="O'Malley M.A."/>
            <person name="Stajich J.E."/>
            <person name="Spatafora J.W."/>
            <person name="Visel A."/>
            <person name="Grigoriev I.V."/>
        </authorList>
    </citation>
    <scope>NUCLEOTIDE SEQUENCE [LARGE SCALE GENOMIC DNA]</scope>
    <source>
        <strain evidence="3 4">CBS 115471</strain>
    </source>
</reference>
<dbReference type="PANTHER" id="PTHR10039">
    <property type="entry name" value="AMELOGENIN"/>
    <property type="match status" value="1"/>
</dbReference>
<dbReference type="STRING" id="1231657.A0A1Y1ZL65"/>
<dbReference type="EMBL" id="MCFA01000066">
    <property type="protein sequence ID" value="ORY10990.1"/>
    <property type="molecule type" value="Genomic_DNA"/>
</dbReference>
<gene>
    <name evidence="3" type="ORF">BCR34DRAFT_484890</name>
</gene>
<comment type="caution">
    <text evidence="3">The sequence shown here is derived from an EMBL/GenBank/DDBJ whole genome shotgun (WGS) entry which is preliminary data.</text>
</comment>
<protein>
    <recommendedName>
        <fullName evidence="2">GPI inositol-deacylase winged helix domain-containing protein</fullName>
    </recommendedName>
</protein>
<accession>A0A1Y1ZL65</accession>
<feature type="non-terminal residue" evidence="3">
    <location>
        <position position="1"/>
    </location>
</feature>
<feature type="domain" description="GPI inositol-deacylase winged helix" evidence="2">
    <location>
        <begin position="122"/>
        <end position="195"/>
    </location>
</feature>
<dbReference type="Pfam" id="PF12796">
    <property type="entry name" value="Ank_2"/>
    <property type="match status" value="1"/>
</dbReference>
<name>A0A1Y1ZL65_9PLEO</name>
<sequence length="413" mass="46048">SRILITSRFIPSIEKELSGDLQMEIRAADDDVKQYLEKRIQNESRLVRLLTGDAELQATVVDSIVDNAKGMFLLAQLQMDAVAKKNNRRDIRRSLASLPQQLNDTYHEAMRRIWSQSEEDVDLAERLLSWIVCAKRPLKLIEVQHALAVEEGDVDLIEDGMPDEDLMISACAGLVTTDTKSKIIRLVHYTAQEYFEQIAPIRFPKAQAVITSTCLTYLCFSGLDLPALNRNNFKDQLDQYPLADYAVQFWGDHARGTPESLLEDQIIAFLENSARTVSWYRISRYLGQGYVIPSSRAEGLHIASGLGLSRTLDALVSSSVVRTLLKNPDILANATNARGITPLSLAAANGHVAIVSLFLSLPSVDPNTRDTFYGETPLWKAVDGGHDDVVQLLLNHPHIDINSKTEVWGQTPL</sequence>
<proteinExistence type="predicted"/>
<dbReference type="SMART" id="SM00248">
    <property type="entry name" value="ANK"/>
    <property type="match status" value="2"/>
</dbReference>
<dbReference type="PANTHER" id="PTHR10039:SF15">
    <property type="entry name" value="NACHT DOMAIN-CONTAINING PROTEIN"/>
    <property type="match status" value="1"/>
</dbReference>
<dbReference type="InterPro" id="IPR036770">
    <property type="entry name" value="Ankyrin_rpt-contain_sf"/>
</dbReference>
<evidence type="ECO:0000313" key="3">
    <source>
        <dbReference type="EMBL" id="ORY10990.1"/>
    </source>
</evidence>
<dbReference type="AlphaFoldDB" id="A0A1Y1ZL65"/>
<dbReference type="OrthoDB" id="195446at2759"/>
<feature type="repeat" description="ANK" evidence="1">
    <location>
        <begin position="338"/>
        <end position="371"/>
    </location>
</feature>
<organism evidence="3 4">
    <name type="scientific">Clohesyomyces aquaticus</name>
    <dbReference type="NCBI Taxonomy" id="1231657"/>
    <lineage>
        <taxon>Eukaryota</taxon>
        <taxon>Fungi</taxon>
        <taxon>Dikarya</taxon>
        <taxon>Ascomycota</taxon>
        <taxon>Pezizomycotina</taxon>
        <taxon>Dothideomycetes</taxon>
        <taxon>Pleosporomycetidae</taxon>
        <taxon>Pleosporales</taxon>
        <taxon>Lindgomycetaceae</taxon>
        <taxon>Clohesyomyces</taxon>
    </lineage>
</organism>
<dbReference type="SUPFAM" id="SSF48403">
    <property type="entry name" value="Ankyrin repeat"/>
    <property type="match status" value="1"/>
</dbReference>
<keyword evidence="4" id="KW-1185">Reference proteome</keyword>
<evidence type="ECO:0000256" key="1">
    <source>
        <dbReference type="PROSITE-ProRule" id="PRU00023"/>
    </source>
</evidence>
<dbReference type="InterPro" id="IPR054471">
    <property type="entry name" value="GPIID_WHD"/>
</dbReference>
<evidence type="ECO:0000313" key="4">
    <source>
        <dbReference type="Proteomes" id="UP000193144"/>
    </source>
</evidence>
<dbReference type="InterPro" id="IPR002110">
    <property type="entry name" value="Ankyrin_rpt"/>
</dbReference>
<dbReference type="PROSITE" id="PS50088">
    <property type="entry name" value="ANK_REPEAT"/>
    <property type="match status" value="1"/>
</dbReference>
<dbReference type="Proteomes" id="UP000193144">
    <property type="component" value="Unassembled WGS sequence"/>
</dbReference>